<proteinExistence type="predicted"/>
<dbReference type="AlphaFoldDB" id="A0AAD7AZ96"/>
<evidence type="ECO:0000313" key="1">
    <source>
        <dbReference type="EMBL" id="KAJ7605214.1"/>
    </source>
</evidence>
<gene>
    <name evidence="1" type="ORF">FB45DRAFT_1145008</name>
</gene>
<reference evidence="1" key="1">
    <citation type="submission" date="2023-03" db="EMBL/GenBank/DDBJ databases">
        <title>Massive genome expansion in bonnet fungi (Mycena s.s.) driven by repeated elements and novel gene families across ecological guilds.</title>
        <authorList>
            <consortium name="Lawrence Berkeley National Laboratory"/>
            <person name="Harder C.B."/>
            <person name="Miyauchi S."/>
            <person name="Viragh M."/>
            <person name="Kuo A."/>
            <person name="Thoen E."/>
            <person name="Andreopoulos B."/>
            <person name="Lu D."/>
            <person name="Skrede I."/>
            <person name="Drula E."/>
            <person name="Henrissat B."/>
            <person name="Morin E."/>
            <person name="Kohler A."/>
            <person name="Barry K."/>
            <person name="LaButti K."/>
            <person name="Morin E."/>
            <person name="Salamov A."/>
            <person name="Lipzen A."/>
            <person name="Mereny Z."/>
            <person name="Hegedus B."/>
            <person name="Baldrian P."/>
            <person name="Stursova M."/>
            <person name="Weitz H."/>
            <person name="Taylor A."/>
            <person name="Grigoriev I.V."/>
            <person name="Nagy L.G."/>
            <person name="Martin F."/>
            <person name="Kauserud H."/>
        </authorList>
    </citation>
    <scope>NUCLEOTIDE SEQUENCE</scope>
    <source>
        <strain evidence="1">9284</strain>
    </source>
</reference>
<comment type="caution">
    <text evidence="1">The sequence shown here is derived from an EMBL/GenBank/DDBJ whole genome shotgun (WGS) entry which is preliminary data.</text>
</comment>
<evidence type="ECO:0000313" key="2">
    <source>
        <dbReference type="Proteomes" id="UP001221142"/>
    </source>
</evidence>
<name>A0AAD7AZ96_9AGAR</name>
<sequence>MVFPHSYDMLFFLLYAMLFSLPLLLARNFLLRRTPTPPLPKAPLPVPDRGQDHDAVEKRLPPQPAMLSTARFPQELWDEIIDQMAGNFDEHHNMAHLKCASLAARCFVQRAQIYIFRSISIQKSPPMEPIVHAERLLDVMAWSPHLIPYVQYLHVHAGDSRSLYAIAQVAWSNGLQLTLTSVKAAAGSIALESVAKLVGLPSLRGIVFSSGEWDATHLCNIFASCTSAKRLTFVQCQPGPLVAPFVPPTMPDTLVRPECVAFTASNPMIDLVLESTCPVDLSALTHLKLVELDSPRMNAFLSRVGGTLTRLHLKGNDPKLENLNFDLLPNLTQIDAFQISEPFIHFLGRLPPTNCIETINVFNDRREMVNTHSMGTISKEAFETAILEASLPVLKRVNVQIQGRLPFPGVGTWFSPWVWEDIVRDVEASLPRLFENGLLGVELVPFHGSTVFW</sequence>
<organism evidence="1 2">
    <name type="scientific">Roridomyces roridus</name>
    <dbReference type="NCBI Taxonomy" id="1738132"/>
    <lineage>
        <taxon>Eukaryota</taxon>
        <taxon>Fungi</taxon>
        <taxon>Dikarya</taxon>
        <taxon>Basidiomycota</taxon>
        <taxon>Agaricomycotina</taxon>
        <taxon>Agaricomycetes</taxon>
        <taxon>Agaricomycetidae</taxon>
        <taxon>Agaricales</taxon>
        <taxon>Marasmiineae</taxon>
        <taxon>Mycenaceae</taxon>
        <taxon>Roridomyces</taxon>
    </lineage>
</organism>
<dbReference type="Proteomes" id="UP001221142">
    <property type="component" value="Unassembled WGS sequence"/>
</dbReference>
<accession>A0AAD7AZ96</accession>
<dbReference type="EMBL" id="JARKIF010000079">
    <property type="protein sequence ID" value="KAJ7605214.1"/>
    <property type="molecule type" value="Genomic_DNA"/>
</dbReference>
<keyword evidence="2" id="KW-1185">Reference proteome</keyword>
<protein>
    <submittedName>
        <fullName evidence="1">Uncharacterized protein</fullName>
    </submittedName>
</protein>